<dbReference type="PhylomeDB" id="E9GCF6"/>
<dbReference type="KEGG" id="dpx:DAPPUDRAFT_240750"/>
<dbReference type="SUPFAM" id="SSF54695">
    <property type="entry name" value="POZ domain"/>
    <property type="match status" value="1"/>
</dbReference>
<evidence type="ECO:0000313" key="3">
    <source>
        <dbReference type="Proteomes" id="UP000000305"/>
    </source>
</evidence>
<proteinExistence type="predicted"/>
<protein>
    <recommendedName>
        <fullName evidence="1">BTB domain-containing protein</fullName>
    </recommendedName>
</protein>
<dbReference type="HOGENOM" id="CLU_102326_0_0_1"/>
<dbReference type="InParanoid" id="E9GCF6"/>
<accession>E9GCF6</accession>
<dbReference type="PANTHER" id="PTHR24410:SF23">
    <property type="entry name" value="BTB DOMAIN-CONTAINING PROTEIN-RELATED"/>
    <property type="match status" value="1"/>
</dbReference>
<dbReference type="SMART" id="SM00225">
    <property type="entry name" value="BTB"/>
    <property type="match status" value="1"/>
</dbReference>
<reference evidence="2 3" key="1">
    <citation type="journal article" date="2011" name="Science">
        <title>The ecoresponsive genome of Daphnia pulex.</title>
        <authorList>
            <person name="Colbourne J.K."/>
            <person name="Pfrender M.E."/>
            <person name="Gilbert D."/>
            <person name="Thomas W.K."/>
            <person name="Tucker A."/>
            <person name="Oakley T.H."/>
            <person name="Tokishita S."/>
            <person name="Aerts A."/>
            <person name="Arnold G.J."/>
            <person name="Basu M.K."/>
            <person name="Bauer D.J."/>
            <person name="Caceres C.E."/>
            <person name="Carmel L."/>
            <person name="Casola C."/>
            <person name="Choi J.H."/>
            <person name="Detter J.C."/>
            <person name="Dong Q."/>
            <person name="Dusheyko S."/>
            <person name="Eads B.D."/>
            <person name="Frohlich T."/>
            <person name="Geiler-Samerotte K.A."/>
            <person name="Gerlach D."/>
            <person name="Hatcher P."/>
            <person name="Jogdeo S."/>
            <person name="Krijgsveld J."/>
            <person name="Kriventseva E.V."/>
            <person name="Kultz D."/>
            <person name="Laforsch C."/>
            <person name="Lindquist E."/>
            <person name="Lopez J."/>
            <person name="Manak J.R."/>
            <person name="Muller J."/>
            <person name="Pangilinan J."/>
            <person name="Patwardhan R.P."/>
            <person name="Pitluck S."/>
            <person name="Pritham E.J."/>
            <person name="Rechtsteiner A."/>
            <person name="Rho M."/>
            <person name="Rogozin I.B."/>
            <person name="Sakarya O."/>
            <person name="Salamov A."/>
            <person name="Schaack S."/>
            <person name="Shapiro H."/>
            <person name="Shiga Y."/>
            <person name="Skalitzky C."/>
            <person name="Smith Z."/>
            <person name="Souvorov A."/>
            <person name="Sung W."/>
            <person name="Tang Z."/>
            <person name="Tsuchiya D."/>
            <person name="Tu H."/>
            <person name="Vos H."/>
            <person name="Wang M."/>
            <person name="Wolf Y.I."/>
            <person name="Yamagata H."/>
            <person name="Yamada T."/>
            <person name="Ye Y."/>
            <person name="Shaw J.R."/>
            <person name="Andrews J."/>
            <person name="Crease T.J."/>
            <person name="Tang H."/>
            <person name="Lucas S.M."/>
            <person name="Robertson H.M."/>
            <person name="Bork P."/>
            <person name="Koonin E.V."/>
            <person name="Zdobnov E.M."/>
            <person name="Grigoriev I.V."/>
            <person name="Lynch M."/>
            <person name="Boore J.L."/>
        </authorList>
    </citation>
    <scope>NUCLEOTIDE SEQUENCE [LARGE SCALE GENOMIC DNA]</scope>
</reference>
<dbReference type="STRING" id="6669.E9GCF6"/>
<dbReference type="InterPro" id="IPR011333">
    <property type="entry name" value="SKP1/BTB/POZ_sf"/>
</dbReference>
<dbReference type="EMBL" id="GL732539">
    <property type="protein sequence ID" value="EFX82546.1"/>
    <property type="molecule type" value="Genomic_DNA"/>
</dbReference>
<dbReference type="InterPro" id="IPR000210">
    <property type="entry name" value="BTB/POZ_dom"/>
</dbReference>
<feature type="domain" description="BTB" evidence="1">
    <location>
        <begin position="69"/>
        <end position="137"/>
    </location>
</feature>
<dbReference type="Gene3D" id="3.30.710.10">
    <property type="entry name" value="Potassium Channel Kv1.1, Chain A"/>
    <property type="match status" value="1"/>
</dbReference>
<gene>
    <name evidence="2" type="ORF">DAPPUDRAFT_240750</name>
</gene>
<dbReference type="Proteomes" id="UP000000305">
    <property type="component" value="Unassembled WGS sequence"/>
</dbReference>
<dbReference type="Pfam" id="PF00651">
    <property type="entry name" value="BTB"/>
    <property type="match status" value="1"/>
</dbReference>
<keyword evidence="3" id="KW-1185">Reference proteome</keyword>
<dbReference type="OrthoDB" id="2359033at2759"/>
<dbReference type="AlphaFoldDB" id="E9GCF6"/>
<dbReference type="PROSITE" id="PS50097">
    <property type="entry name" value="BTB"/>
    <property type="match status" value="1"/>
</dbReference>
<dbReference type="PANTHER" id="PTHR24410">
    <property type="entry name" value="HL07962P-RELATED"/>
    <property type="match status" value="1"/>
</dbReference>
<name>E9GCF6_DAPPU</name>
<dbReference type="InterPro" id="IPR051481">
    <property type="entry name" value="BTB-POZ/Galectin-3-binding"/>
</dbReference>
<evidence type="ECO:0000313" key="2">
    <source>
        <dbReference type="EMBL" id="EFX82546.1"/>
    </source>
</evidence>
<sequence length="178" mass="20965">MEPKKLKNSAGLIQHFTFKWKLDFTCSNRYLEFNFDIKTVCMIGNYYYEMMDDDWLKNFWTAAKKQKFTDVEIFIGTYKMMEAHRVILSARSPVLNIMLNKISNTEKSIVTFGEEFDIDIVHYFLKFLYTGRLKTSAKVKQMSQLATMYRVETLKNICQLLSAKPPDGEELTNFLLDL</sequence>
<organism evidence="2 3">
    <name type="scientific">Daphnia pulex</name>
    <name type="common">Water flea</name>
    <dbReference type="NCBI Taxonomy" id="6669"/>
    <lineage>
        <taxon>Eukaryota</taxon>
        <taxon>Metazoa</taxon>
        <taxon>Ecdysozoa</taxon>
        <taxon>Arthropoda</taxon>
        <taxon>Crustacea</taxon>
        <taxon>Branchiopoda</taxon>
        <taxon>Diplostraca</taxon>
        <taxon>Cladocera</taxon>
        <taxon>Anomopoda</taxon>
        <taxon>Daphniidae</taxon>
        <taxon>Daphnia</taxon>
    </lineage>
</organism>
<evidence type="ECO:0000259" key="1">
    <source>
        <dbReference type="PROSITE" id="PS50097"/>
    </source>
</evidence>